<accession>A0ABV6IIL5</accession>
<evidence type="ECO:0008006" key="3">
    <source>
        <dbReference type="Google" id="ProtNLM"/>
    </source>
</evidence>
<gene>
    <name evidence="1" type="ORF">ACFFJH_17850</name>
</gene>
<reference evidence="1 2" key="1">
    <citation type="submission" date="2024-09" db="EMBL/GenBank/DDBJ databases">
        <authorList>
            <person name="Sun Q."/>
            <person name="Mori K."/>
        </authorList>
    </citation>
    <scope>NUCLEOTIDE SEQUENCE [LARGE SCALE GENOMIC DNA]</scope>
    <source>
        <strain evidence="1 2">CCM 8677</strain>
    </source>
</reference>
<proteinExistence type="predicted"/>
<name>A0ABV6IIL5_9BURK</name>
<evidence type="ECO:0000313" key="1">
    <source>
        <dbReference type="EMBL" id="MFC0351691.1"/>
    </source>
</evidence>
<keyword evidence="2" id="KW-1185">Reference proteome</keyword>
<organism evidence="1 2">
    <name type="scientific">Undibacterium danionis</name>
    <dbReference type="NCBI Taxonomy" id="1812100"/>
    <lineage>
        <taxon>Bacteria</taxon>
        <taxon>Pseudomonadati</taxon>
        <taxon>Pseudomonadota</taxon>
        <taxon>Betaproteobacteria</taxon>
        <taxon>Burkholderiales</taxon>
        <taxon>Oxalobacteraceae</taxon>
        <taxon>Undibacterium</taxon>
    </lineage>
</organism>
<sequence length="223" mass="24366">MRKFVIIAAALVLSQLTGCVVHRYHSSAARNYNANDTYSNQYANQTSGQYQEVYRDQNAPSANQYQDNYAYQDNYNSAYQNNSDIAQIVGIRNITQVRRGNDSGGGGAVVGAILGGIIGNQLARGDDHSYSSSRYDRRGNSRYYGRSHSNDGDRAAATIGGAIIGGLIGNEVDRSSSEQVTRTEITLRLANGRTQAVLMDNPGQFRVGDRVRVSNQNGRLVIM</sequence>
<comment type="caution">
    <text evidence="1">The sequence shown here is derived from an EMBL/GenBank/DDBJ whole genome shotgun (WGS) entry which is preliminary data.</text>
</comment>
<dbReference type="Proteomes" id="UP001589844">
    <property type="component" value="Unassembled WGS sequence"/>
</dbReference>
<evidence type="ECO:0000313" key="2">
    <source>
        <dbReference type="Proteomes" id="UP001589844"/>
    </source>
</evidence>
<dbReference type="RefSeq" id="WP_390214316.1">
    <property type="nucleotide sequence ID" value="NZ_JBHLXJ010000018.1"/>
</dbReference>
<dbReference type="EMBL" id="JBHLXJ010000018">
    <property type="protein sequence ID" value="MFC0351691.1"/>
    <property type="molecule type" value="Genomic_DNA"/>
</dbReference>
<protein>
    <recommendedName>
        <fullName evidence="3">Glycine zipper 2TM domain-containing protein</fullName>
    </recommendedName>
</protein>